<evidence type="ECO:0000313" key="2">
    <source>
        <dbReference type="EMBL" id="MBI2096598.1"/>
    </source>
</evidence>
<feature type="transmembrane region" description="Helical" evidence="1">
    <location>
        <begin position="7"/>
        <end position="25"/>
    </location>
</feature>
<keyword evidence="1" id="KW-1133">Transmembrane helix</keyword>
<proteinExistence type="predicted"/>
<sequence length="94" mass="10316">MRFYQKGFIGGFVFGLLFAVAHLYFNIRYDLPLYLIIRGIEGVVSCTGRGCLPYLLLAALLSAIVWGILVVIAAKLLKGLSREAEESGPNEPIV</sequence>
<dbReference type="Proteomes" id="UP000724148">
    <property type="component" value="Unassembled WGS sequence"/>
</dbReference>
<name>A0A931SDB1_9BACT</name>
<evidence type="ECO:0000313" key="3">
    <source>
        <dbReference type="Proteomes" id="UP000724148"/>
    </source>
</evidence>
<accession>A0A931SDB1</accession>
<comment type="caution">
    <text evidence="2">The sequence shown here is derived from an EMBL/GenBank/DDBJ whole genome shotgun (WGS) entry which is preliminary data.</text>
</comment>
<dbReference type="EMBL" id="JACOZA010000004">
    <property type="protein sequence ID" value="MBI2096598.1"/>
    <property type="molecule type" value="Genomic_DNA"/>
</dbReference>
<dbReference type="AlphaFoldDB" id="A0A931SDB1"/>
<gene>
    <name evidence="2" type="ORF">HYT40_00350</name>
</gene>
<reference evidence="2" key="1">
    <citation type="submission" date="2020-07" db="EMBL/GenBank/DDBJ databases">
        <title>Huge and variable diversity of episymbiotic CPR bacteria and DPANN archaea in groundwater ecosystems.</title>
        <authorList>
            <person name="He C.Y."/>
            <person name="Keren R."/>
            <person name="Whittaker M."/>
            <person name="Farag I.F."/>
            <person name="Doudna J."/>
            <person name="Cate J.H.D."/>
            <person name="Banfield J.F."/>
        </authorList>
    </citation>
    <scope>NUCLEOTIDE SEQUENCE</scope>
    <source>
        <strain evidence="2">NC_groundwater_193_Ag_S-0.1um_51_7</strain>
    </source>
</reference>
<feature type="transmembrane region" description="Helical" evidence="1">
    <location>
        <begin position="54"/>
        <end position="77"/>
    </location>
</feature>
<evidence type="ECO:0000256" key="1">
    <source>
        <dbReference type="SAM" id="Phobius"/>
    </source>
</evidence>
<organism evidence="2 3">
    <name type="scientific">Candidatus Sungiibacteriota bacterium</name>
    <dbReference type="NCBI Taxonomy" id="2750080"/>
    <lineage>
        <taxon>Bacteria</taxon>
        <taxon>Candidatus Sungiibacteriota</taxon>
    </lineage>
</organism>
<protein>
    <submittedName>
        <fullName evidence="2">Uncharacterized protein</fullName>
    </submittedName>
</protein>
<keyword evidence="1" id="KW-0472">Membrane</keyword>
<keyword evidence="1" id="KW-0812">Transmembrane</keyword>